<dbReference type="AlphaFoldDB" id="A0A7R9ADF2"/>
<dbReference type="GO" id="GO:0031902">
    <property type="term" value="C:late endosome membrane"/>
    <property type="evidence" value="ECO:0007669"/>
    <property type="project" value="TreeGrafter"/>
</dbReference>
<dbReference type="GO" id="GO:0015485">
    <property type="term" value="F:cholesterol binding"/>
    <property type="evidence" value="ECO:0007669"/>
    <property type="project" value="TreeGrafter"/>
</dbReference>
<dbReference type="InterPro" id="IPR002913">
    <property type="entry name" value="START_lipid-bd_dom"/>
</dbReference>
<dbReference type="EMBL" id="CAJPEV010004141">
    <property type="protein sequence ID" value="CAG0901248.1"/>
    <property type="molecule type" value="Genomic_DNA"/>
</dbReference>
<dbReference type="PROSITE" id="PS50848">
    <property type="entry name" value="START"/>
    <property type="match status" value="1"/>
</dbReference>
<keyword evidence="3" id="KW-1185">Reference proteome</keyword>
<dbReference type="PANTHER" id="PTHR46121">
    <property type="entry name" value="STEROIDOGENIC ACUTE REGULATORY PROTEIN-LIKE"/>
    <property type="match status" value="1"/>
</dbReference>
<dbReference type="GO" id="GO:0005789">
    <property type="term" value="C:endoplasmic reticulum membrane"/>
    <property type="evidence" value="ECO:0007669"/>
    <property type="project" value="TreeGrafter"/>
</dbReference>
<dbReference type="Pfam" id="PF01852">
    <property type="entry name" value="START"/>
    <property type="match status" value="1"/>
</dbReference>
<organism evidence="2">
    <name type="scientific">Darwinula stevensoni</name>
    <dbReference type="NCBI Taxonomy" id="69355"/>
    <lineage>
        <taxon>Eukaryota</taxon>
        <taxon>Metazoa</taxon>
        <taxon>Ecdysozoa</taxon>
        <taxon>Arthropoda</taxon>
        <taxon>Crustacea</taxon>
        <taxon>Oligostraca</taxon>
        <taxon>Ostracoda</taxon>
        <taxon>Podocopa</taxon>
        <taxon>Podocopida</taxon>
        <taxon>Darwinulocopina</taxon>
        <taxon>Darwinuloidea</taxon>
        <taxon>Darwinulidae</taxon>
        <taxon>Darwinula</taxon>
    </lineage>
</organism>
<accession>A0A7R9ADF2</accession>
<dbReference type="GO" id="GO:0140284">
    <property type="term" value="C:endoplasmic reticulum-endosome membrane contact site"/>
    <property type="evidence" value="ECO:0007669"/>
    <property type="project" value="TreeGrafter"/>
</dbReference>
<dbReference type="OrthoDB" id="74575at2759"/>
<dbReference type="GO" id="GO:0005765">
    <property type="term" value="C:lysosomal membrane"/>
    <property type="evidence" value="ECO:0007669"/>
    <property type="project" value="TreeGrafter"/>
</dbReference>
<dbReference type="SUPFAM" id="SSF55961">
    <property type="entry name" value="Bet v1-like"/>
    <property type="match status" value="1"/>
</dbReference>
<dbReference type="InterPro" id="IPR023393">
    <property type="entry name" value="START-like_dom_sf"/>
</dbReference>
<evidence type="ECO:0000313" key="3">
    <source>
        <dbReference type="Proteomes" id="UP000677054"/>
    </source>
</evidence>
<dbReference type="PANTHER" id="PTHR46121:SF1">
    <property type="entry name" value="STARD3 N-TERMINAL-LIKE PROTEIN"/>
    <property type="match status" value="1"/>
</dbReference>
<dbReference type="EMBL" id="LR903658">
    <property type="protein sequence ID" value="CAD7252133.1"/>
    <property type="molecule type" value="Genomic_DNA"/>
</dbReference>
<dbReference type="InterPro" id="IPR051869">
    <property type="entry name" value="STARD3"/>
</dbReference>
<dbReference type="Proteomes" id="UP000677054">
    <property type="component" value="Unassembled WGS sequence"/>
</dbReference>
<name>A0A7R9ADF2_9CRUS</name>
<protein>
    <recommendedName>
        <fullName evidence="1">START domain-containing protein</fullName>
    </recommendedName>
</protein>
<evidence type="ECO:0000313" key="2">
    <source>
        <dbReference type="EMBL" id="CAD7252133.1"/>
    </source>
</evidence>
<gene>
    <name evidence="2" type="ORF">DSTB1V02_LOCUS11894</name>
</gene>
<dbReference type="Gene3D" id="3.30.530.20">
    <property type="match status" value="1"/>
</dbReference>
<evidence type="ECO:0000259" key="1">
    <source>
        <dbReference type="PROSITE" id="PS50848"/>
    </source>
</evidence>
<proteinExistence type="predicted"/>
<reference evidence="2" key="1">
    <citation type="submission" date="2020-11" db="EMBL/GenBank/DDBJ databases">
        <authorList>
            <person name="Tran Van P."/>
        </authorList>
    </citation>
    <scope>NUCLEOTIDE SEQUENCE</scope>
</reference>
<dbReference type="GO" id="GO:0030301">
    <property type="term" value="P:cholesterol transport"/>
    <property type="evidence" value="ECO:0007669"/>
    <property type="project" value="TreeGrafter"/>
</dbReference>
<sequence>MRLRLWESPADHTVLERTLEKRLDASPKVWRNPCLCPCLPRVKEADFVEEGKKNLLAMKNMLHSAPWETLWFHSDENVTVKSFYDSEIQRTAFLVETTLNIDPERLFEEDRNLAEDISTWNPNVAQSSVIQDNAPSHRAQVYSYFLQEKPTEVLPHPSHFLDLASRDFWLFGKLTKTLRKMGENCQIIRQITAPLANGFIWSRDFILLNYWDRDGEKMHSCIASTTWPHIQASDNYVLATCYPGGFTYSPSREEGKTFLQWIYNMDLYLPLVPDAILNNILPSVFKEFLGHYRTRVHQIVART</sequence>
<feature type="domain" description="START" evidence="1">
    <location>
        <begin position="67"/>
        <end position="301"/>
    </location>
</feature>
<dbReference type="GO" id="GO:0099044">
    <property type="term" value="P:vesicle tethering to endoplasmic reticulum"/>
    <property type="evidence" value="ECO:0007669"/>
    <property type="project" value="TreeGrafter"/>
</dbReference>